<organism evidence="2 3">
    <name type="scientific">Hericium alpestre</name>
    <dbReference type="NCBI Taxonomy" id="135208"/>
    <lineage>
        <taxon>Eukaryota</taxon>
        <taxon>Fungi</taxon>
        <taxon>Dikarya</taxon>
        <taxon>Basidiomycota</taxon>
        <taxon>Agaricomycotina</taxon>
        <taxon>Agaricomycetes</taxon>
        <taxon>Russulales</taxon>
        <taxon>Hericiaceae</taxon>
        <taxon>Hericium</taxon>
    </lineage>
</organism>
<accession>A0A4Z0ABL7</accession>
<dbReference type="Gene3D" id="3.90.226.10">
    <property type="entry name" value="2-enoyl-CoA Hydratase, Chain A, domain 1"/>
    <property type="match status" value="1"/>
</dbReference>
<dbReference type="AlphaFoldDB" id="A0A4Z0ABL7"/>
<proteinExistence type="inferred from homology"/>
<name>A0A4Z0ABL7_9AGAM</name>
<dbReference type="InterPro" id="IPR029045">
    <property type="entry name" value="ClpP/crotonase-like_dom_sf"/>
</dbReference>
<dbReference type="PANTHER" id="PTHR43149:SF1">
    <property type="entry name" value="DELTA(3,5)-DELTA(2,4)-DIENOYL-COA ISOMERASE, MITOCHONDRIAL"/>
    <property type="match status" value="1"/>
</dbReference>
<sequence length="86" mass="9290">MKKLFSAGVDLKWLSALPEASDPARRALAIRNIVREFQDAISAPQRCPQPVIAAVHGLAVGDGWLKTLVNIQPPSATTVHGQHSLR</sequence>
<evidence type="ECO:0000313" key="2">
    <source>
        <dbReference type="EMBL" id="TFY83664.1"/>
    </source>
</evidence>
<comment type="caution">
    <text evidence="2">The sequence shown here is derived from an EMBL/GenBank/DDBJ whole genome shotgun (WGS) entry which is preliminary data.</text>
</comment>
<gene>
    <name evidence="2" type="ORF">EWM64_g341</name>
</gene>
<dbReference type="GO" id="GO:0051750">
    <property type="term" value="F:delta(3,5)-delta(2,4)-dienoyl-CoA isomerase activity"/>
    <property type="evidence" value="ECO:0007669"/>
    <property type="project" value="TreeGrafter"/>
</dbReference>
<dbReference type="PANTHER" id="PTHR43149">
    <property type="entry name" value="ENOYL-COA HYDRATASE"/>
    <property type="match status" value="1"/>
</dbReference>
<dbReference type="InterPro" id="IPR045002">
    <property type="entry name" value="Ech1-like"/>
</dbReference>
<evidence type="ECO:0000313" key="3">
    <source>
        <dbReference type="Proteomes" id="UP000298061"/>
    </source>
</evidence>
<dbReference type="Proteomes" id="UP000298061">
    <property type="component" value="Unassembled WGS sequence"/>
</dbReference>
<dbReference type="SUPFAM" id="SSF52096">
    <property type="entry name" value="ClpP/crotonase"/>
    <property type="match status" value="1"/>
</dbReference>
<dbReference type="OrthoDB" id="14970at2759"/>
<keyword evidence="3" id="KW-1185">Reference proteome</keyword>
<evidence type="ECO:0000256" key="1">
    <source>
        <dbReference type="ARBA" id="ARBA00005254"/>
    </source>
</evidence>
<comment type="similarity">
    <text evidence="1">Belongs to the enoyl-CoA hydratase/isomerase family.</text>
</comment>
<dbReference type="EMBL" id="SFCI01000016">
    <property type="protein sequence ID" value="TFY83664.1"/>
    <property type="molecule type" value="Genomic_DNA"/>
</dbReference>
<protein>
    <submittedName>
        <fullName evidence="2">Uncharacterized protein</fullName>
    </submittedName>
</protein>
<reference evidence="2 3" key="1">
    <citation type="submission" date="2019-02" db="EMBL/GenBank/DDBJ databases">
        <title>Genome sequencing of the rare red list fungi Hericium alpestre (H. flagellum).</title>
        <authorList>
            <person name="Buettner E."/>
            <person name="Kellner H."/>
        </authorList>
    </citation>
    <scope>NUCLEOTIDE SEQUENCE [LARGE SCALE GENOMIC DNA]</scope>
    <source>
        <strain evidence="2 3">DSM 108284</strain>
    </source>
</reference>
<dbReference type="STRING" id="135208.A0A4Z0ABL7"/>